<organism evidence="1 2">
    <name type="scientific">Legionella beliardensis</name>
    <dbReference type="NCBI Taxonomy" id="91822"/>
    <lineage>
        <taxon>Bacteria</taxon>
        <taxon>Pseudomonadati</taxon>
        <taxon>Pseudomonadota</taxon>
        <taxon>Gammaproteobacteria</taxon>
        <taxon>Legionellales</taxon>
        <taxon>Legionellaceae</taxon>
        <taxon>Legionella</taxon>
    </lineage>
</organism>
<keyword evidence="2" id="KW-1185">Reference proteome</keyword>
<evidence type="ECO:0000313" key="2">
    <source>
        <dbReference type="Proteomes" id="UP000254968"/>
    </source>
</evidence>
<dbReference type="GO" id="GO:0003677">
    <property type="term" value="F:DNA binding"/>
    <property type="evidence" value="ECO:0007669"/>
    <property type="project" value="InterPro"/>
</dbReference>
<accession>A0A378HXC4</accession>
<name>A0A378HXC4_9GAMM</name>
<protein>
    <submittedName>
        <fullName evidence="1">Putative integrase</fullName>
    </submittedName>
</protein>
<evidence type="ECO:0000313" key="1">
    <source>
        <dbReference type="EMBL" id="STX27529.1"/>
    </source>
</evidence>
<dbReference type="SUPFAM" id="SSF56349">
    <property type="entry name" value="DNA breaking-rejoining enzymes"/>
    <property type="match status" value="1"/>
</dbReference>
<dbReference type="OrthoDB" id="5640382at2"/>
<gene>
    <name evidence="1" type="ORF">NCTC13315_00035</name>
</gene>
<proteinExistence type="predicted"/>
<reference evidence="1 2" key="1">
    <citation type="submission" date="2018-06" db="EMBL/GenBank/DDBJ databases">
        <authorList>
            <consortium name="Pathogen Informatics"/>
            <person name="Doyle S."/>
        </authorList>
    </citation>
    <scope>NUCLEOTIDE SEQUENCE [LARGE SCALE GENOMIC DNA]</scope>
    <source>
        <strain evidence="1 2">NCTC13315</strain>
    </source>
</reference>
<sequence length="283" mass="33606">MRTQSLRQFANQQIKLDRQGKYLYRKHRAYVIHKMIDDLFAIRQVPPSWQALNTQQITELVSYWKKRKINPVTIMRYMTIIRRFLTMCESPVGNIDNKALNLIRPIKRKKRKLIVKADIWQSITDPYARIIMALQVEFGLTFREAITLKPAIHIQDNQLWITRDIAFNSRDRTIPIRTITQRSLLNFFNQLLGRLDNLINIIPYEEIRLRWRSALAKHRLSSAKSWRYLYAQQMYTSLLTEYGNYKTYLLLQDEMGIKSRNTLWLYLKDVKLAGTTGTLGTAH</sequence>
<dbReference type="AlphaFoldDB" id="A0A378HXC4"/>
<dbReference type="EMBL" id="UGNV01000001">
    <property type="protein sequence ID" value="STX27529.1"/>
    <property type="molecule type" value="Genomic_DNA"/>
</dbReference>
<dbReference type="Proteomes" id="UP000254968">
    <property type="component" value="Unassembled WGS sequence"/>
</dbReference>
<dbReference type="RefSeq" id="WP_115301336.1">
    <property type="nucleotide sequence ID" value="NZ_CAAAHO010000003.1"/>
</dbReference>
<dbReference type="InterPro" id="IPR011010">
    <property type="entry name" value="DNA_brk_join_enz"/>
</dbReference>